<dbReference type="Proteomes" id="UP000319908">
    <property type="component" value="Unassembled WGS sequence"/>
</dbReference>
<dbReference type="InterPro" id="IPR036983">
    <property type="entry name" value="AIM24_sf"/>
</dbReference>
<keyword evidence="2" id="KW-1185">Reference proteome</keyword>
<evidence type="ECO:0000313" key="1">
    <source>
        <dbReference type="EMBL" id="TWU10831.1"/>
    </source>
</evidence>
<name>A0A5C6BH49_9BACT</name>
<dbReference type="InterPro" id="IPR016031">
    <property type="entry name" value="Trp_RNA-bd_attenuator-like_dom"/>
</dbReference>
<dbReference type="NCBIfam" id="TIGR00266">
    <property type="entry name" value="TIGR00266 family protein"/>
    <property type="match status" value="1"/>
</dbReference>
<evidence type="ECO:0008006" key="3">
    <source>
        <dbReference type="Google" id="ProtNLM"/>
    </source>
</evidence>
<dbReference type="OrthoDB" id="9779518at2"/>
<reference evidence="1 2" key="1">
    <citation type="journal article" date="2020" name="Antonie Van Leeuwenhoek">
        <title>Rhodopirellula heiligendammensis sp. nov., Rhodopirellula pilleata sp. nov., and Rhodopirellula solitaria sp. nov. isolated from natural or artificial marine surfaces in Northern Germany and California, USA, and emended description of the genus Rhodopirellula.</title>
        <authorList>
            <person name="Kallscheuer N."/>
            <person name="Wiegand S."/>
            <person name="Jogler M."/>
            <person name="Boedeker C."/>
            <person name="Peeters S.H."/>
            <person name="Rast P."/>
            <person name="Heuer A."/>
            <person name="Jetten M.S.M."/>
            <person name="Rohde M."/>
            <person name="Jogler C."/>
        </authorList>
    </citation>
    <scope>NUCLEOTIDE SEQUENCE [LARGE SCALE GENOMIC DNA]</scope>
    <source>
        <strain evidence="1 2">Poly21</strain>
    </source>
</reference>
<proteinExistence type="predicted"/>
<dbReference type="PANTHER" id="PTHR43657">
    <property type="entry name" value="TRYPTOPHAN RNA-BINDING ATTENUATOR PROTEIN-LIKE PROTEIN"/>
    <property type="match status" value="1"/>
</dbReference>
<dbReference type="EMBL" id="SJPU01000003">
    <property type="protein sequence ID" value="TWU10831.1"/>
    <property type="molecule type" value="Genomic_DNA"/>
</dbReference>
<dbReference type="Pfam" id="PF01987">
    <property type="entry name" value="AIM24"/>
    <property type="match status" value="1"/>
</dbReference>
<protein>
    <recommendedName>
        <fullName evidence="3">TIGR00266 family protein</fullName>
    </recommendedName>
</protein>
<dbReference type="AlphaFoldDB" id="A0A5C6BH49"/>
<dbReference type="Gene3D" id="3.60.160.10">
    <property type="entry name" value="Mitochondrial biogenesis AIM24"/>
    <property type="match status" value="1"/>
</dbReference>
<accession>A0A5C6BH49</accession>
<evidence type="ECO:0000313" key="2">
    <source>
        <dbReference type="Proteomes" id="UP000319908"/>
    </source>
</evidence>
<dbReference type="SUPFAM" id="SSF51219">
    <property type="entry name" value="TRAP-like"/>
    <property type="match status" value="1"/>
</dbReference>
<gene>
    <name evidence="1" type="ORF">Poly21_47370</name>
</gene>
<dbReference type="PANTHER" id="PTHR43657:SF1">
    <property type="entry name" value="ALTERED INHERITANCE OF MITOCHONDRIA PROTEIN 24, MITOCHONDRIAL"/>
    <property type="match status" value="1"/>
</dbReference>
<sequence>MQAEIHDRPSFANIRVHLEPGEEIIAEADAMASMSASIEMKTQWSGGFVNGVLKRIFGSESMFVNTFSTQSGGDIVLTQPFPGDIQCLELNGNTMFLQPGAFIACEPGVKLGLGWAGFRMFIAREGLFRLKVSGKGRIWFGAYGGIFQREIDSDYIVDTGHLVAYEPTIGIQIAMAGGLFSSFFSGEGLVTRVSGPGRIYMQSRSFDGLAAWTNSHLY</sequence>
<comment type="caution">
    <text evidence="1">The sequence shown here is derived from an EMBL/GenBank/DDBJ whole genome shotgun (WGS) entry which is preliminary data.</text>
</comment>
<organism evidence="1 2">
    <name type="scientific">Allorhodopirellula heiligendammensis</name>
    <dbReference type="NCBI Taxonomy" id="2714739"/>
    <lineage>
        <taxon>Bacteria</taxon>
        <taxon>Pseudomonadati</taxon>
        <taxon>Planctomycetota</taxon>
        <taxon>Planctomycetia</taxon>
        <taxon>Pirellulales</taxon>
        <taxon>Pirellulaceae</taxon>
        <taxon>Allorhodopirellula</taxon>
    </lineage>
</organism>
<dbReference type="InterPro" id="IPR002838">
    <property type="entry name" value="AIM24"/>
</dbReference>